<evidence type="ECO:0000259" key="4">
    <source>
        <dbReference type="PROSITE" id="PS51722"/>
    </source>
</evidence>
<name>A0ABV7TAM5_9GAMM</name>
<dbReference type="InterPro" id="IPR047043">
    <property type="entry name" value="BipA_III"/>
</dbReference>
<comment type="similarity">
    <text evidence="3">Belongs to the TRAFAC class translation factor GTPase superfamily. Classic translation factor GTPase family. BipA subfamily.</text>
</comment>
<dbReference type="InterPro" id="IPR000640">
    <property type="entry name" value="EFG_V-like"/>
</dbReference>
<keyword evidence="3" id="KW-0820">tRNA-binding</keyword>
<dbReference type="InterPro" id="IPR006298">
    <property type="entry name" value="BipA"/>
</dbReference>
<dbReference type="Proteomes" id="UP001595630">
    <property type="component" value="Unassembled WGS sequence"/>
</dbReference>
<comment type="caution">
    <text evidence="5">The sequence shown here is derived from an EMBL/GenBank/DDBJ whole genome shotgun (WGS) entry which is preliminary data.</text>
</comment>
<dbReference type="SUPFAM" id="SSF50447">
    <property type="entry name" value="Translation proteins"/>
    <property type="match status" value="1"/>
</dbReference>
<keyword evidence="3" id="KW-0378">Hydrolase</keyword>
<dbReference type="InterPro" id="IPR035651">
    <property type="entry name" value="BipA_V"/>
</dbReference>
<gene>
    <name evidence="5" type="primary">typA</name>
    <name evidence="3" type="synonym">bipA</name>
    <name evidence="5" type="ORF">ACFOMF_16640</name>
</gene>
<keyword evidence="3" id="KW-0690">Ribosome biogenesis</keyword>
<dbReference type="CDD" id="cd03691">
    <property type="entry name" value="BipA_TypA_II"/>
    <property type="match status" value="1"/>
</dbReference>
<dbReference type="Gene3D" id="3.40.50.300">
    <property type="entry name" value="P-loop containing nucleotide triphosphate hydrolases"/>
    <property type="match status" value="1"/>
</dbReference>
<accession>A0ABV7TAM5</accession>
<feature type="binding site" evidence="3">
    <location>
        <begin position="15"/>
        <end position="20"/>
    </location>
    <ligand>
        <name>GTP</name>
        <dbReference type="ChEBI" id="CHEBI:37565"/>
    </ligand>
</feature>
<protein>
    <recommendedName>
        <fullName evidence="3">Large ribosomal subunit assembly factor BipA</fullName>
        <ecNumber evidence="3">3.6.5.-</ecNumber>
    </recommendedName>
    <alternativeName>
        <fullName evidence="3">GTP-binding protein BipA</fullName>
    </alternativeName>
</protein>
<keyword evidence="3" id="KW-0963">Cytoplasm</keyword>
<dbReference type="EMBL" id="JBHRXZ010000026">
    <property type="protein sequence ID" value="MFC3609405.1"/>
    <property type="molecule type" value="Genomic_DNA"/>
</dbReference>
<dbReference type="InterPro" id="IPR048876">
    <property type="entry name" value="BipA_C"/>
</dbReference>
<evidence type="ECO:0000256" key="1">
    <source>
        <dbReference type="ARBA" id="ARBA00022741"/>
    </source>
</evidence>
<dbReference type="InterPro" id="IPR047041">
    <property type="entry name" value="BipA_GTP-bd_dom"/>
</dbReference>
<dbReference type="InterPro" id="IPR031157">
    <property type="entry name" value="G_TR_CS"/>
</dbReference>
<comment type="function">
    <text evidence="3">A 50S ribosomal subunit assembly protein with GTPase activity, required for 50S subunit assembly at low temperatures, may also play a role in translation. Binds GTP and analogs. Binds the 70S ribosome between the 30S and 50S subunits, in a similar position as ribosome-bound EF-G; it contacts a number of ribosomal proteins, both rRNAs and the A-site tRNA.</text>
</comment>
<dbReference type="InterPro" id="IPR005225">
    <property type="entry name" value="Small_GTP-bd"/>
</dbReference>
<evidence type="ECO:0000256" key="2">
    <source>
        <dbReference type="ARBA" id="ARBA00023134"/>
    </source>
</evidence>
<keyword evidence="1 3" id="KW-0547">Nucleotide-binding</keyword>
<keyword evidence="3" id="KW-0699">rRNA-binding</keyword>
<dbReference type="PANTHER" id="PTHR42908">
    <property type="entry name" value="TRANSLATION ELONGATION FACTOR-RELATED"/>
    <property type="match status" value="1"/>
</dbReference>
<organism evidence="5 6">
    <name type="scientific">Stutzerimonas tarimensis</name>
    <dbReference type="NCBI Taxonomy" id="1507735"/>
    <lineage>
        <taxon>Bacteria</taxon>
        <taxon>Pseudomonadati</taxon>
        <taxon>Pseudomonadota</taxon>
        <taxon>Gammaproteobacteria</taxon>
        <taxon>Pseudomonadales</taxon>
        <taxon>Pseudomonadaceae</taxon>
        <taxon>Stutzerimonas</taxon>
    </lineage>
</organism>
<dbReference type="Pfam" id="PF21018">
    <property type="entry name" value="BipA_C"/>
    <property type="match status" value="1"/>
</dbReference>
<feature type="domain" description="Tr-type G" evidence="4">
    <location>
        <begin position="3"/>
        <end position="198"/>
    </location>
</feature>
<dbReference type="PROSITE" id="PS00301">
    <property type="entry name" value="G_TR_1"/>
    <property type="match status" value="1"/>
</dbReference>
<proteinExistence type="inferred from homology"/>
<dbReference type="Gene3D" id="2.40.50.250">
    <property type="entry name" value="bipa protein"/>
    <property type="match status" value="1"/>
</dbReference>
<dbReference type="InterPro" id="IPR042116">
    <property type="entry name" value="TypA/BipA_C"/>
</dbReference>
<dbReference type="PROSITE" id="PS51722">
    <property type="entry name" value="G_TR_2"/>
    <property type="match status" value="1"/>
</dbReference>
<dbReference type="InterPro" id="IPR009000">
    <property type="entry name" value="Transl_B-barrel_sf"/>
</dbReference>
<dbReference type="PRINTS" id="PR00315">
    <property type="entry name" value="ELONGATNFCT"/>
</dbReference>
<comment type="subcellular location">
    <subcellularLocation>
        <location evidence="3">Cytoplasm</location>
    </subcellularLocation>
    <text evidence="3">Binds to ribosomes.</text>
</comment>
<dbReference type="SUPFAM" id="SSF52540">
    <property type="entry name" value="P-loop containing nucleoside triphosphate hydrolases"/>
    <property type="match status" value="1"/>
</dbReference>
<dbReference type="RefSeq" id="WP_386366959.1">
    <property type="nucleotide sequence ID" value="NZ_JBHRXZ010000026.1"/>
</dbReference>
<dbReference type="InterPro" id="IPR027417">
    <property type="entry name" value="P-loop_NTPase"/>
</dbReference>
<evidence type="ECO:0000256" key="3">
    <source>
        <dbReference type="HAMAP-Rule" id="MF_00849"/>
    </source>
</evidence>
<dbReference type="HAMAP" id="MF_00849">
    <property type="entry name" value="BipA"/>
    <property type="match status" value="1"/>
</dbReference>
<dbReference type="Gene3D" id="2.40.30.10">
    <property type="entry name" value="Translation factors"/>
    <property type="match status" value="1"/>
</dbReference>
<keyword evidence="6" id="KW-1185">Reference proteome</keyword>
<dbReference type="PANTHER" id="PTHR42908:SF8">
    <property type="entry name" value="TR-TYPE G DOMAIN-CONTAINING PROTEIN"/>
    <property type="match status" value="1"/>
</dbReference>
<keyword evidence="2 3" id="KW-0342">GTP-binding</keyword>
<feature type="binding site" evidence="3">
    <location>
        <begin position="128"/>
        <end position="131"/>
    </location>
    <ligand>
        <name>GTP</name>
        <dbReference type="ChEBI" id="CHEBI:37565"/>
    </ligand>
</feature>
<dbReference type="CDD" id="cd01891">
    <property type="entry name" value="TypA_BipA"/>
    <property type="match status" value="1"/>
</dbReference>
<dbReference type="InterPro" id="IPR004161">
    <property type="entry name" value="EFTu-like_2"/>
</dbReference>
<dbReference type="InterPro" id="IPR047042">
    <property type="entry name" value="BipA_II"/>
</dbReference>
<evidence type="ECO:0000313" key="6">
    <source>
        <dbReference type="Proteomes" id="UP001595630"/>
    </source>
</evidence>
<dbReference type="EC" id="3.6.5.-" evidence="3"/>
<dbReference type="CDD" id="cd16263">
    <property type="entry name" value="BipA_III"/>
    <property type="match status" value="1"/>
</dbReference>
<dbReference type="InterPro" id="IPR035647">
    <property type="entry name" value="EFG_III/V"/>
</dbReference>
<comment type="catalytic activity">
    <reaction evidence="3">
        <text>GTP + H2O = GDP + phosphate + H(+)</text>
        <dbReference type="Rhea" id="RHEA:19669"/>
        <dbReference type="ChEBI" id="CHEBI:15377"/>
        <dbReference type="ChEBI" id="CHEBI:15378"/>
        <dbReference type="ChEBI" id="CHEBI:37565"/>
        <dbReference type="ChEBI" id="CHEBI:43474"/>
        <dbReference type="ChEBI" id="CHEBI:58189"/>
    </reaction>
</comment>
<reference evidence="6" key="1">
    <citation type="journal article" date="2019" name="Int. J. Syst. Evol. Microbiol.">
        <title>The Global Catalogue of Microorganisms (GCM) 10K type strain sequencing project: providing services to taxonomists for standard genome sequencing and annotation.</title>
        <authorList>
            <consortium name="The Broad Institute Genomics Platform"/>
            <consortium name="The Broad Institute Genome Sequencing Center for Infectious Disease"/>
            <person name="Wu L."/>
            <person name="Ma J."/>
        </authorList>
    </citation>
    <scope>NUCLEOTIDE SEQUENCE [LARGE SCALE GENOMIC DNA]</scope>
    <source>
        <strain evidence="6">KCTC 42447</strain>
    </source>
</reference>
<comment type="subunit">
    <text evidence="3">Monomer.</text>
</comment>
<dbReference type="NCBIfam" id="TIGR00231">
    <property type="entry name" value="small_GTP"/>
    <property type="match status" value="1"/>
</dbReference>
<dbReference type="Gene3D" id="3.30.70.870">
    <property type="entry name" value="Elongation Factor G (Translational Gtpase), domain 3"/>
    <property type="match status" value="1"/>
</dbReference>
<dbReference type="InterPro" id="IPR000795">
    <property type="entry name" value="T_Tr_GTP-bd_dom"/>
</dbReference>
<keyword evidence="3" id="KW-0694">RNA-binding</keyword>
<dbReference type="CDD" id="cd03710">
    <property type="entry name" value="BipA_TypA_C"/>
    <property type="match status" value="1"/>
</dbReference>
<sequence length="605" mass="66952">MIEQLRNIAIIAHVDHGKTTLVDKLLRLSGTLDRKELENERVMDSNDQEKERGITILAKNTALKWKDYSINIVDTPGHADFGGEVERVMSMVDSVLLVVDAQDGPMPQTRFVTQKAFKAGLRPIVVVNKIDRPGARPDWVIDQIFDLFDNLGATDEQLDFPIVYASALNGIAGMDHEAMDDNMDALFQAIIDHVPAPKVDTTGPFQMQISQLDYNSFLGVIGIGRIARGTIKANSPVTAIGADGKKRNGRILKIMGHSGLQRVEVQEATAGDIVCVSGMDELYISDTLCDQNNVEALPPLTVDQPTVSMTFQVNDSPFAGKEGKFVTSRNIKDRLDKELLHNVALRVEQGESPEKFKVSGRGELHLSVLIENMRREGFELAVGRPEVVIIEVDGEKQEPYENVTIDIEEQHQGPVMEQMGLRKGDLTNMIPDGKGRIRLEYTIPARGLIGFRNNFLTLTSGSGILTSTFSHYGAIKAGEVSNRQNGVLVSMATGTALTYSLETLQARGKLFLSPGDEIYEGQLCGINSRDNDLVLNPTKGKKLDNMRASGKDEVIALVPPIKFTLEQALEFIADDELVEVTPKSIRLRKKYLNENDRKRFERSKV</sequence>
<dbReference type="NCBIfam" id="TIGR01394">
    <property type="entry name" value="TypA_BipA"/>
    <property type="match status" value="1"/>
</dbReference>
<dbReference type="Gene3D" id="3.30.70.240">
    <property type="match status" value="1"/>
</dbReference>
<dbReference type="SUPFAM" id="SSF54980">
    <property type="entry name" value="EF-G C-terminal domain-like"/>
    <property type="match status" value="2"/>
</dbReference>
<dbReference type="Pfam" id="PF00009">
    <property type="entry name" value="GTP_EFTU"/>
    <property type="match status" value="1"/>
</dbReference>
<evidence type="ECO:0000313" key="5">
    <source>
        <dbReference type="EMBL" id="MFC3609405.1"/>
    </source>
</evidence>
<dbReference type="Pfam" id="PF00679">
    <property type="entry name" value="EFG_C"/>
    <property type="match status" value="1"/>
</dbReference>
<dbReference type="Pfam" id="PF03144">
    <property type="entry name" value="GTP_EFTU_D2"/>
    <property type="match status" value="1"/>
</dbReference>